<proteinExistence type="predicted"/>
<organism evidence="1">
    <name type="scientific">Candidatus Kentrum eta</name>
    <dbReference type="NCBI Taxonomy" id="2126337"/>
    <lineage>
        <taxon>Bacteria</taxon>
        <taxon>Pseudomonadati</taxon>
        <taxon>Pseudomonadota</taxon>
        <taxon>Gammaproteobacteria</taxon>
        <taxon>Candidatus Kentrum</taxon>
    </lineage>
</organism>
<dbReference type="AlphaFoldDB" id="A0A450V074"/>
<protein>
    <submittedName>
        <fullName evidence="1">Uncharacterized ACR, COG1399</fullName>
    </submittedName>
</protein>
<gene>
    <name evidence="1" type="ORF">BECKH772B_GA0070898_101257</name>
</gene>
<sequence>MVRRPSFELAFEFLKRAMFRQQNTSMAIGKQFHSVALMDYQIECMVPGFEPLMVEKGEVMALSDIVEDELLLMLPMAPMHPEGICSISRE</sequence>
<dbReference type="EMBL" id="CAADFI010000125">
    <property type="protein sequence ID" value="VFJ98115.1"/>
    <property type="molecule type" value="Genomic_DNA"/>
</dbReference>
<reference evidence="1" key="1">
    <citation type="submission" date="2019-02" db="EMBL/GenBank/DDBJ databases">
        <authorList>
            <person name="Gruber-Vodicka R. H."/>
            <person name="Seah K. B. B."/>
        </authorList>
    </citation>
    <scope>NUCLEOTIDE SEQUENCE</scope>
    <source>
        <strain evidence="1">BECK_SA2B20</strain>
    </source>
</reference>
<accession>A0A450V074</accession>
<evidence type="ECO:0000313" key="1">
    <source>
        <dbReference type="EMBL" id="VFJ98115.1"/>
    </source>
</evidence>
<name>A0A450V074_9GAMM</name>